<accession>A0A6A6SRS4</accession>
<organism evidence="2 3">
    <name type="scientific">Lophiostoma macrostomum CBS 122681</name>
    <dbReference type="NCBI Taxonomy" id="1314788"/>
    <lineage>
        <taxon>Eukaryota</taxon>
        <taxon>Fungi</taxon>
        <taxon>Dikarya</taxon>
        <taxon>Ascomycota</taxon>
        <taxon>Pezizomycotina</taxon>
        <taxon>Dothideomycetes</taxon>
        <taxon>Pleosporomycetidae</taxon>
        <taxon>Pleosporales</taxon>
        <taxon>Lophiostomataceae</taxon>
        <taxon>Lophiostoma</taxon>
    </lineage>
</organism>
<feature type="compositionally biased region" description="Low complexity" evidence="1">
    <location>
        <begin position="149"/>
        <end position="158"/>
    </location>
</feature>
<dbReference type="PANTHER" id="PTHR42089:SF1">
    <property type="entry name" value="YALI0F09427P"/>
    <property type="match status" value="1"/>
</dbReference>
<sequence>MHDEHPHPLLAQVPLTVSPFLSLPTATPLPYTYKQLPSTLPPSILSSSNPTSNTNTTSTPDPQQQQQPGPSPAYITSASGQTATPDTILTSCIALQSHLASLESSARSTLQEWEERRRAEDLAEKRRVAPGWLDNDVHLLVPANVAGSGEADAAEGGSQRAGEDYGGGARAQGERGTSGGMAGVVGRRDGVRDSAQGEELDRVFGGLDIK</sequence>
<evidence type="ECO:0000313" key="3">
    <source>
        <dbReference type="Proteomes" id="UP000799324"/>
    </source>
</evidence>
<feature type="region of interest" description="Disordered" evidence="1">
    <location>
        <begin position="149"/>
        <end position="197"/>
    </location>
</feature>
<keyword evidence="3" id="KW-1185">Reference proteome</keyword>
<evidence type="ECO:0000313" key="2">
    <source>
        <dbReference type="EMBL" id="KAF2650496.1"/>
    </source>
</evidence>
<reference evidence="2" key="1">
    <citation type="journal article" date="2020" name="Stud. Mycol.">
        <title>101 Dothideomycetes genomes: a test case for predicting lifestyles and emergence of pathogens.</title>
        <authorList>
            <person name="Haridas S."/>
            <person name="Albert R."/>
            <person name="Binder M."/>
            <person name="Bloem J."/>
            <person name="Labutti K."/>
            <person name="Salamov A."/>
            <person name="Andreopoulos B."/>
            <person name="Baker S."/>
            <person name="Barry K."/>
            <person name="Bills G."/>
            <person name="Bluhm B."/>
            <person name="Cannon C."/>
            <person name="Castanera R."/>
            <person name="Culley D."/>
            <person name="Daum C."/>
            <person name="Ezra D."/>
            <person name="Gonzalez J."/>
            <person name="Henrissat B."/>
            <person name="Kuo A."/>
            <person name="Liang C."/>
            <person name="Lipzen A."/>
            <person name="Lutzoni F."/>
            <person name="Magnuson J."/>
            <person name="Mondo S."/>
            <person name="Nolan M."/>
            <person name="Ohm R."/>
            <person name="Pangilinan J."/>
            <person name="Park H.-J."/>
            <person name="Ramirez L."/>
            <person name="Alfaro M."/>
            <person name="Sun H."/>
            <person name="Tritt A."/>
            <person name="Yoshinaga Y."/>
            <person name="Zwiers L.-H."/>
            <person name="Turgeon B."/>
            <person name="Goodwin S."/>
            <person name="Spatafora J."/>
            <person name="Crous P."/>
            <person name="Grigoriev I."/>
        </authorList>
    </citation>
    <scope>NUCLEOTIDE SEQUENCE</scope>
    <source>
        <strain evidence="2">CBS 122681</strain>
    </source>
</reference>
<dbReference type="OrthoDB" id="5344687at2759"/>
<dbReference type="PANTHER" id="PTHR42089">
    <property type="entry name" value="YALI0F09427P"/>
    <property type="match status" value="1"/>
</dbReference>
<dbReference type="Proteomes" id="UP000799324">
    <property type="component" value="Unassembled WGS sequence"/>
</dbReference>
<name>A0A6A6SRS4_9PLEO</name>
<dbReference type="EMBL" id="MU004453">
    <property type="protein sequence ID" value="KAF2650496.1"/>
    <property type="molecule type" value="Genomic_DNA"/>
</dbReference>
<feature type="compositionally biased region" description="Low complexity" evidence="1">
    <location>
        <begin position="40"/>
        <end position="68"/>
    </location>
</feature>
<gene>
    <name evidence="2" type="ORF">K491DRAFT_667125</name>
</gene>
<protein>
    <submittedName>
        <fullName evidence="2">Uncharacterized protein</fullName>
    </submittedName>
</protein>
<evidence type="ECO:0000256" key="1">
    <source>
        <dbReference type="SAM" id="MobiDB-lite"/>
    </source>
</evidence>
<feature type="compositionally biased region" description="Gly residues" evidence="1">
    <location>
        <begin position="164"/>
        <end position="183"/>
    </location>
</feature>
<proteinExistence type="predicted"/>
<dbReference type="AlphaFoldDB" id="A0A6A6SRS4"/>
<feature type="region of interest" description="Disordered" evidence="1">
    <location>
        <begin position="40"/>
        <end position="82"/>
    </location>
</feature>